<name>A0A5D0MA05_9BACT</name>
<organism evidence="2 3">
    <name type="scientific">Candidatus Mcinerneyibacterium aminivorans</name>
    <dbReference type="NCBI Taxonomy" id="2703815"/>
    <lineage>
        <taxon>Bacteria</taxon>
        <taxon>Candidatus Macinerneyibacteriota</taxon>
        <taxon>Candidatus Mcinerneyibacteria</taxon>
        <taxon>Candidatus Mcinerneyibacteriales</taxon>
        <taxon>Candidatus Mcinerneyibacteriaceae</taxon>
        <taxon>Candidatus Mcinerneyibacterium</taxon>
    </lineage>
</organism>
<evidence type="ECO:0000313" key="2">
    <source>
        <dbReference type="EMBL" id="TYB30527.1"/>
    </source>
</evidence>
<dbReference type="InterPro" id="IPR050682">
    <property type="entry name" value="ModA/WtpA"/>
</dbReference>
<dbReference type="GO" id="GO:0015689">
    <property type="term" value="P:molybdate ion transport"/>
    <property type="evidence" value="ECO:0007669"/>
    <property type="project" value="TreeGrafter"/>
</dbReference>
<dbReference type="AlphaFoldDB" id="A0A5D0MA05"/>
<dbReference type="Pfam" id="PF13531">
    <property type="entry name" value="SBP_bac_11"/>
    <property type="match status" value="1"/>
</dbReference>
<dbReference type="Proteomes" id="UP000324143">
    <property type="component" value="Unassembled WGS sequence"/>
</dbReference>
<dbReference type="NCBIfam" id="NF003196">
    <property type="entry name" value="PRK04168.1"/>
    <property type="match status" value="1"/>
</dbReference>
<evidence type="ECO:0000313" key="3">
    <source>
        <dbReference type="Proteomes" id="UP000324143"/>
    </source>
</evidence>
<reference evidence="2" key="1">
    <citation type="submission" date="2019-08" db="EMBL/GenBank/DDBJ databases">
        <title>Genomic characterization of a novel candidate phylum (ARYD3) from a high temperature, high salinity tertiary oil reservoir in north central Oklahoma, USA.</title>
        <authorList>
            <person name="Youssef N.H."/>
            <person name="Yadav A."/>
            <person name="Elshahed M.S."/>
        </authorList>
    </citation>
    <scope>NUCLEOTIDE SEQUENCE [LARGE SCALE GENOMIC DNA]</scope>
    <source>
        <strain evidence="2">ARYD3</strain>
    </source>
</reference>
<dbReference type="PANTHER" id="PTHR30632">
    <property type="entry name" value="MOLYBDATE-BINDING PERIPLASMIC PROTEIN"/>
    <property type="match status" value="1"/>
</dbReference>
<dbReference type="EMBL" id="VSIX01000124">
    <property type="protein sequence ID" value="TYB30527.1"/>
    <property type="molecule type" value="Genomic_DNA"/>
</dbReference>
<comment type="similarity">
    <text evidence="1">Belongs to the bacterial solute-binding protein 1 family. WtpA subfamily.</text>
</comment>
<keyword evidence="3" id="KW-1185">Reference proteome</keyword>
<sequence>MNIKKGLIIIIAFLLIFSLISCGEKTGGKQKLKIFHAGSLTIPFEKLEKVFEEKHPEVDILREAAGSRKCARKISELNKKADIMASADYTVIENLLIPEHADWNISFVTNEMSIMYTEKSKYGDEINENNWHEILLKDEVSVGRSDPNADPCGYRTLLVWQLADKYYKDANNLDEKLKNKDNQYIRPAEVDLLSLLETGELDYLFIYRSVAQQHHGKFVTLPDRINLKTTEYSDFYKNAKVEVSGKKPGEKITKIGAPMVYGITIPKNAENKELAKKFLLFLFSNEGIEIMENNGQPFIYPPIVTGNRDEVPEEILENITQIKQ</sequence>
<dbReference type="SUPFAM" id="SSF53850">
    <property type="entry name" value="Periplasmic binding protein-like II"/>
    <property type="match status" value="1"/>
</dbReference>
<gene>
    <name evidence="2" type="primary">wtpA</name>
    <name evidence="2" type="ORF">FXF47_08775</name>
</gene>
<evidence type="ECO:0000256" key="1">
    <source>
        <dbReference type="ARBA" id="ARBA00009438"/>
    </source>
</evidence>
<dbReference type="PANTHER" id="PTHR30632:SF16">
    <property type="entry name" value="MOLYBDATE_TUNGSTATE-BINDING PROTEIN WTPA"/>
    <property type="match status" value="1"/>
</dbReference>
<comment type="caution">
    <text evidence="2">The sequence shown here is derived from an EMBL/GenBank/DDBJ whole genome shotgun (WGS) entry which is preliminary data.</text>
</comment>
<proteinExistence type="inferred from homology"/>
<dbReference type="GO" id="GO:0030973">
    <property type="term" value="F:molybdate ion binding"/>
    <property type="evidence" value="ECO:0007669"/>
    <property type="project" value="TreeGrafter"/>
</dbReference>
<protein>
    <submittedName>
        <fullName evidence="2">Tungstate ABC transporter substrate-binding protein WtpA</fullName>
    </submittedName>
</protein>
<dbReference type="CDD" id="cd13540">
    <property type="entry name" value="PBP2_ModA_WtpA"/>
    <property type="match status" value="1"/>
</dbReference>
<dbReference type="Gene3D" id="3.40.190.10">
    <property type="entry name" value="Periplasmic binding protein-like II"/>
    <property type="match status" value="2"/>
</dbReference>
<dbReference type="PROSITE" id="PS51257">
    <property type="entry name" value="PROKAR_LIPOPROTEIN"/>
    <property type="match status" value="1"/>
</dbReference>
<accession>A0A5D0MA05</accession>